<comment type="caution">
    <text evidence="2">The sequence shown here is derived from an EMBL/GenBank/DDBJ whole genome shotgun (WGS) entry which is preliminary data.</text>
</comment>
<evidence type="ECO:0000256" key="1">
    <source>
        <dbReference type="ARBA" id="ARBA00009981"/>
    </source>
</evidence>
<evidence type="ECO:0000313" key="3">
    <source>
        <dbReference type="Proteomes" id="UP001526430"/>
    </source>
</evidence>
<evidence type="ECO:0000313" key="2">
    <source>
        <dbReference type="EMBL" id="MCW8084830.1"/>
    </source>
</evidence>
<sequence length="77" mass="8058">MIDGPIPLDGGPVPGLESLPRAEMTLMEQTLPQLVDAALRGPLVLTRNGQDAFVILPVDAFARLAAAAERKGPVIEG</sequence>
<organism evidence="2 3">
    <name type="scientific">Sabulicella glaciei</name>
    <dbReference type="NCBI Taxonomy" id="2984948"/>
    <lineage>
        <taxon>Bacteria</taxon>
        <taxon>Pseudomonadati</taxon>
        <taxon>Pseudomonadota</taxon>
        <taxon>Alphaproteobacteria</taxon>
        <taxon>Acetobacterales</taxon>
        <taxon>Acetobacteraceae</taxon>
        <taxon>Sabulicella</taxon>
    </lineage>
</organism>
<name>A0ABT3NRP2_9PROT</name>
<keyword evidence="3" id="KW-1185">Reference proteome</keyword>
<dbReference type="Proteomes" id="UP001526430">
    <property type="component" value="Unassembled WGS sequence"/>
</dbReference>
<protein>
    <recommendedName>
        <fullName evidence="4">Antitoxin</fullName>
    </recommendedName>
</protein>
<accession>A0ABT3NRP2</accession>
<gene>
    <name evidence="2" type="ORF">OF850_04255</name>
</gene>
<comment type="similarity">
    <text evidence="1">Belongs to the phD/YefM antitoxin family.</text>
</comment>
<dbReference type="SUPFAM" id="SSF143120">
    <property type="entry name" value="YefM-like"/>
    <property type="match status" value="1"/>
</dbReference>
<dbReference type="Gene3D" id="3.40.1620.10">
    <property type="entry name" value="YefM-like domain"/>
    <property type="match status" value="1"/>
</dbReference>
<proteinExistence type="inferred from homology"/>
<reference evidence="2 3" key="1">
    <citation type="submission" date="2022-10" db="EMBL/GenBank/DDBJ databases">
        <title>Roseococcus glaciei nov., sp. nov., isolated from glacier.</title>
        <authorList>
            <person name="Liu Q."/>
            <person name="Xin Y.-H."/>
        </authorList>
    </citation>
    <scope>NUCLEOTIDE SEQUENCE [LARGE SCALE GENOMIC DNA]</scope>
    <source>
        <strain evidence="2 3">MDT2-1-1</strain>
    </source>
</reference>
<evidence type="ECO:0008006" key="4">
    <source>
        <dbReference type="Google" id="ProtNLM"/>
    </source>
</evidence>
<dbReference type="EMBL" id="JAPFQI010000001">
    <property type="protein sequence ID" value="MCW8084830.1"/>
    <property type="molecule type" value="Genomic_DNA"/>
</dbReference>
<dbReference type="InterPro" id="IPR036165">
    <property type="entry name" value="YefM-like_sf"/>
</dbReference>